<dbReference type="PROSITE" id="PS50113">
    <property type="entry name" value="PAC"/>
    <property type="match status" value="1"/>
</dbReference>
<dbReference type="InterPro" id="IPR031621">
    <property type="entry name" value="HisKA_7TM"/>
</dbReference>
<dbReference type="FunFam" id="3.30.70.270:FF:000001">
    <property type="entry name" value="Diguanylate cyclase domain protein"/>
    <property type="match status" value="1"/>
</dbReference>
<gene>
    <name evidence="4" type="ORF">Ato02nite_010770</name>
</gene>
<dbReference type="PROSITE" id="PS50887">
    <property type="entry name" value="GGDEF"/>
    <property type="match status" value="1"/>
</dbReference>
<accession>A0A919W0J1</accession>
<proteinExistence type="predicted"/>
<dbReference type="Gene3D" id="3.30.450.20">
    <property type="entry name" value="PAS domain"/>
    <property type="match status" value="1"/>
</dbReference>
<evidence type="ECO:0000313" key="5">
    <source>
        <dbReference type="Proteomes" id="UP000677082"/>
    </source>
</evidence>
<dbReference type="InterPro" id="IPR043128">
    <property type="entry name" value="Rev_trsase/Diguanyl_cyclase"/>
</dbReference>
<feature type="domain" description="PAC" evidence="2">
    <location>
        <begin position="287"/>
        <end position="339"/>
    </location>
</feature>
<feature type="transmembrane region" description="Helical" evidence="1">
    <location>
        <begin position="144"/>
        <end position="163"/>
    </location>
</feature>
<evidence type="ECO:0000259" key="2">
    <source>
        <dbReference type="PROSITE" id="PS50113"/>
    </source>
</evidence>
<dbReference type="RefSeq" id="WP_213005254.1">
    <property type="nucleotide sequence ID" value="NZ_BOQN01000012.1"/>
</dbReference>
<dbReference type="GO" id="GO:0005886">
    <property type="term" value="C:plasma membrane"/>
    <property type="evidence" value="ECO:0007669"/>
    <property type="project" value="TreeGrafter"/>
</dbReference>
<keyword evidence="1" id="KW-1133">Transmembrane helix</keyword>
<feature type="transmembrane region" description="Helical" evidence="1">
    <location>
        <begin position="103"/>
        <end position="124"/>
    </location>
</feature>
<dbReference type="AlphaFoldDB" id="A0A919W0J1"/>
<dbReference type="Pfam" id="PF16927">
    <property type="entry name" value="HisKA_7TM"/>
    <property type="match status" value="1"/>
</dbReference>
<dbReference type="NCBIfam" id="TIGR00254">
    <property type="entry name" value="GGDEF"/>
    <property type="match status" value="1"/>
</dbReference>
<evidence type="ECO:0000313" key="4">
    <source>
        <dbReference type="EMBL" id="GIM89284.1"/>
    </source>
</evidence>
<dbReference type="Gene3D" id="3.30.70.270">
    <property type="match status" value="1"/>
</dbReference>
<dbReference type="CDD" id="cd01949">
    <property type="entry name" value="GGDEF"/>
    <property type="match status" value="1"/>
</dbReference>
<sequence length="524" mass="56611">MATLAMAALFAVAILIAASLTVIAWRRRREGAGFAAIAAIAAGATWWSLATTIPLFSRDPTVVMVAISLLYPGVYLVVGGWWATSRALTNRFWRLDRRSALLLSIEPALATIAIITNPWHHLFIEHVQPTAIDGAYAATFGPLFWVHTVYCYVLVVISAVTVFRMYIRQTGRYRGYLLAIIALLPASVINLTGILAGGRLVDLTACGFALSAPTMYWVARHSTPALAPVVHREVFQNMTDPVLVIDPAHRLVEANPAAAGLLARLGISDDDVARNIEVLLSQLPENAEGDYVLRNVRGVGMDLNVRVSPLLSRNGEPAGSILVAHDITEQTRQTEQLRMQLATIEALQASLAEQAARDYLTGLYNRRHLMTELASALEGGTGFTFVLLDIDFFKKINDEYGHNTGDDVLVNVASRLISTLRPGDVAARYGGEEFALLLHGLSAGEATAWVDGLRHAVASTPMRVNDADVAVTFSAGVAAGDGYRCPVSLIDDADQALYVAKANGRNRVEQATRHLARGVSAARP</sequence>
<dbReference type="InterPro" id="IPR050469">
    <property type="entry name" value="Diguanylate_Cyclase"/>
</dbReference>
<organism evidence="4 5">
    <name type="scientific">Paractinoplanes toevensis</name>
    <dbReference type="NCBI Taxonomy" id="571911"/>
    <lineage>
        <taxon>Bacteria</taxon>
        <taxon>Bacillati</taxon>
        <taxon>Actinomycetota</taxon>
        <taxon>Actinomycetes</taxon>
        <taxon>Micromonosporales</taxon>
        <taxon>Micromonosporaceae</taxon>
        <taxon>Paractinoplanes</taxon>
    </lineage>
</organism>
<dbReference type="EMBL" id="BOQN01000012">
    <property type="protein sequence ID" value="GIM89284.1"/>
    <property type="molecule type" value="Genomic_DNA"/>
</dbReference>
<dbReference type="SMART" id="SM00267">
    <property type="entry name" value="GGDEF"/>
    <property type="match status" value="1"/>
</dbReference>
<name>A0A919W0J1_9ACTN</name>
<dbReference type="CDD" id="cd00130">
    <property type="entry name" value="PAS"/>
    <property type="match status" value="1"/>
</dbReference>
<dbReference type="SUPFAM" id="SSF55785">
    <property type="entry name" value="PYP-like sensor domain (PAS domain)"/>
    <property type="match status" value="1"/>
</dbReference>
<feature type="transmembrane region" description="Helical" evidence="1">
    <location>
        <begin position="6"/>
        <end position="25"/>
    </location>
</feature>
<feature type="transmembrane region" description="Helical" evidence="1">
    <location>
        <begin position="62"/>
        <end position="83"/>
    </location>
</feature>
<feature type="domain" description="GGDEF" evidence="3">
    <location>
        <begin position="381"/>
        <end position="513"/>
    </location>
</feature>
<feature type="transmembrane region" description="Helical" evidence="1">
    <location>
        <begin position="32"/>
        <end position="56"/>
    </location>
</feature>
<dbReference type="GO" id="GO:1902201">
    <property type="term" value="P:negative regulation of bacterial-type flagellum-dependent cell motility"/>
    <property type="evidence" value="ECO:0007669"/>
    <property type="project" value="TreeGrafter"/>
</dbReference>
<dbReference type="Proteomes" id="UP000677082">
    <property type="component" value="Unassembled WGS sequence"/>
</dbReference>
<dbReference type="PANTHER" id="PTHR45138:SF9">
    <property type="entry name" value="DIGUANYLATE CYCLASE DGCM-RELATED"/>
    <property type="match status" value="1"/>
</dbReference>
<dbReference type="InterPro" id="IPR000700">
    <property type="entry name" value="PAS-assoc_C"/>
</dbReference>
<dbReference type="Pfam" id="PF00990">
    <property type="entry name" value="GGDEF"/>
    <property type="match status" value="1"/>
</dbReference>
<keyword evidence="1" id="KW-0812">Transmembrane</keyword>
<dbReference type="Pfam" id="PF13188">
    <property type="entry name" value="PAS_8"/>
    <property type="match status" value="1"/>
</dbReference>
<keyword evidence="1" id="KW-0472">Membrane</keyword>
<evidence type="ECO:0000256" key="1">
    <source>
        <dbReference type="SAM" id="Phobius"/>
    </source>
</evidence>
<feature type="transmembrane region" description="Helical" evidence="1">
    <location>
        <begin position="175"/>
        <end position="196"/>
    </location>
</feature>
<evidence type="ECO:0000259" key="3">
    <source>
        <dbReference type="PROSITE" id="PS50887"/>
    </source>
</evidence>
<dbReference type="InterPro" id="IPR000160">
    <property type="entry name" value="GGDEF_dom"/>
</dbReference>
<reference evidence="4 5" key="1">
    <citation type="submission" date="2021-03" db="EMBL/GenBank/DDBJ databases">
        <title>Whole genome shotgun sequence of Actinoplanes toevensis NBRC 105298.</title>
        <authorList>
            <person name="Komaki H."/>
            <person name="Tamura T."/>
        </authorList>
    </citation>
    <scope>NUCLEOTIDE SEQUENCE [LARGE SCALE GENOMIC DNA]</scope>
    <source>
        <strain evidence="4 5">NBRC 105298</strain>
    </source>
</reference>
<dbReference type="GO" id="GO:0043709">
    <property type="term" value="P:cell adhesion involved in single-species biofilm formation"/>
    <property type="evidence" value="ECO:0007669"/>
    <property type="project" value="TreeGrafter"/>
</dbReference>
<dbReference type="InterPro" id="IPR029787">
    <property type="entry name" value="Nucleotide_cyclase"/>
</dbReference>
<dbReference type="GO" id="GO:0052621">
    <property type="term" value="F:diguanylate cyclase activity"/>
    <property type="evidence" value="ECO:0007669"/>
    <property type="project" value="TreeGrafter"/>
</dbReference>
<protein>
    <submittedName>
        <fullName evidence="4">GGDEF domain-containing protein</fullName>
    </submittedName>
</protein>
<keyword evidence="5" id="KW-1185">Reference proteome</keyword>
<comment type="caution">
    <text evidence="4">The sequence shown here is derived from an EMBL/GenBank/DDBJ whole genome shotgun (WGS) entry which is preliminary data.</text>
</comment>
<dbReference type="InterPro" id="IPR035965">
    <property type="entry name" value="PAS-like_dom_sf"/>
</dbReference>
<dbReference type="InterPro" id="IPR000014">
    <property type="entry name" value="PAS"/>
</dbReference>
<dbReference type="PANTHER" id="PTHR45138">
    <property type="entry name" value="REGULATORY COMPONENTS OF SENSORY TRANSDUCTION SYSTEM"/>
    <property type="match status" value="1"/>
</dbReference>
<dbReference type="SUPFAM" id="SSF55073">
    <property type="entry name" value="Nucleotide cyclase"/>
    <property type="match status" value="1"/>
</dbReference>